<dbReference type="Proteomes" id="UP000799757">
    <property type="component" value="Unassembled WGS sequence"/>
</dbReference>
<dbReference type="AlphaFoldDB" id="A0A6A6WXH6"/>
<keyword evidence="2" id="KW-0472">Membrane</keyword>
<evidence type="ECO:0000313" key="4">
    <source>
        <dbReference type="Proteomes" id="UP000799757"/>
    </source>
</evidence>
<protein>
    <submittedName>
        <fullName evidence="3">Uncharacterized protein</fullName>
    </submittedName>
</protein>
<evidence type="ECO:0000256" key="2">
    <source>
        <dbReference type="SAM" id="Phobius"/>
    </source>
</evidence>
<organism evidence="3 4">
    <name type="scientific">Melanomma pulvis-pyrius CBS 109.77</name>
    <dbReference type="NCBI Taxonomy" id="1314802"/>
    <lineage>
        <taxon>Eukaryota</taxon>
        <taxon>Fungi</taxon>
        <taxon>Dikarya</taxon>
        <taxon>Ascomycota</taxon>
        <taxon>Pezizomycotina</taxon>
        <taxon>Dothideomycetes</taxon>
        <taxon>Pleosporomycetidae</taxon>
        <taxon>Pleosporales</taxon>
        <taxon>Melanommataceae</taxon>
        <taxon>Melanomma</taxon>
    </lineage>
</organism>
<keyword evidence="2" id="KW-1133">Transmembrane helix</keyword>
<reference evidence="3" key="1">
    <citation type="journal article" date="2020" name="Stud. Mycol.">
        <title>101 Dothideomycetes genomes: a test case for predicting lifestyles and emergence of pathogens.</title>
        <authorList>
            <person name="Haridas S."/>
            <person name="Albert R."/>
            <person name="Binder M."/>
            <person name="Bloem J."/>
            <person name="Labutti K."/>
            <person name="Salamov A."/>
            <person name="Andreopoulos B."/>
            <person name="Baker S."/>
            <person name="Barry K."/>
            <person name="Bills G."/>
            <person name="Bluhm B."/>
            <person name="Cannon C."/>
            <person name="Castanera R."/>
            <person name="Culley D."/>
            <person name="Daum C."/>
            <person name="Ezra D."/>
            <person name="Gonzalez J."/>
            <person name="Henrissat B."/>
            <person name="Kuo A."/>
            <person name="Liang C."/>
            <person name="Lipzen A."/>
            <person name="Lutzoni F."/>
            <person name="Magnuson J."/>
            <person name="Mondo S."/>
            <person name="Nolan M."/>
            <person name="Ohm R."/>
            <person name="Pangilinan J."/>
            <person name="Park H.-J."/>
            <person name="Ramirez L."/>
            <person name="Alfaro M."/>
            <person name="Sun H."/>
            <person name="Tritt A."/>
            <person name="Yoshinaga Y."/>
            <person name="Zwiers L.-H."/>
            <person name="Turgeon B."/>
            <person name="Goodwin S."/>
            <person name="Spatafora J."/>
            <person name="Crous P."/>
            <person name="Grigoriev I."/>
        </authorList>
    </citation>
    <scope>NUCLEOTIDE SEQUENCE</scope>
    <source>
        <strain evidence="3">CBS 109.77</strain>
    </source>
</reference>
<keyword evidence="4" id="KW-1185">Reference proteome</keyword>
<proteinExistence type="predicted"/>
<accession>A0A6A6WXH6</accession>
<evidence type="ECO:0000313" key="3">
    <source>
        <dbReference type="EMBL" id="KAF2788631.1"/>
    </source>
</evidence>
<feature type="compositionally biased region" description="Basic and acidic residues" evidence="1">
    <location>
        <begin position="121"/>
        <end position="140"/>
    </location>
</feature>
<evidence type="ECO:0000256" key="1">
    <source>
        <dbReference type="SAM" id="MobiDB-lite"/>
    </source>
</evidence>
<feature type="transmembrane region" description="Helical" evidence="2">
    <location>
        <begin position="22"/>
        <end position="46"/>
    </location>
</feature>
<name>A0A6A6WXH6_9PLEO</name>
<dbReference type="OrthoDB" id="5309803at2759"/>
<keyword evidence="2" id="KW-0812">Transmembrane</keyword>
<feature type="region of interest" description="Disordered" evidence="1">
    <location>
        <begin position="57"/>
        <end position="152"/>
    </location>
</feature>
<sequence length="152" mass="16805">MGLLSILPATFSAVETWLTRVFLLIAILIIGPWAAILLYDLLLYVVRSIGHEIPVVGGRARGKARPRAPSLAERPSGHRRNFSIARRNEHSAQTTTGLRSESPDPRWGGAISRTRPARTRQVLDPKRGDLHSMADSKRNTPEAQEATYQCDG</sequence>
<gene>
    <name evidence="3" type="ORF">K505DRAFT_255096</name>
</gene>
<dbReference type="EMBL" id="MU002200">
    <property type="protein sequence ID" value="KAF2788631.1"/>
    <property type="molecule type" value="Genomic_DNA"/>
</dbReference>